<dbReference type="AlphaFoldDB" id="A0A161IUD3"/>
<dbReference type="KEGG" id="ery:CP97_14814"/>
<evidence type="ECO:0000313" key="1">
    <source>
        <dbReference type="EMBL" id="ANC50500.1"/>
    </source>
</evidence>
<dbReference type="Proteomes" id="UP000059113">
    <property type="component" value="Chromosome"/>
</dbReference>
<reference evidence="1 2" key="1">
    <citation type="journal article" date="2015" name="Int. J. Syst. Evol. Microbiol.">
        <title>Erythrobacter atlanticus sp. nov., a bacterium from ocean sediment able to degrade polycyclic aromatic hydrocarbons.</title>
        <authorList>
            <person name="Zhuang L."/>
            <person name="Liu Y."/>
            <person name="Wang L."/>
            <person name="Wang W."/>
            <person name="Shao Z."/>
        </authorList>
    </citation>
    <scope>NUCLEOTIDE SEQUENCE [LARGE SCALE GENOMIC DNA]</scope>
    <source>
        <strain evidence="2">s21-N3</strain>
    </source>
</reference>
<reference evidence="2" key="2">
    <citation type="submission" date="2015-04" db="EMBL/GenBank/DDBJ databases">
        <title>The complete genome sequence of Erythrobacter sp. s21-N3.</title>
        <authorList>
            <person name="Zhuang L."/>
            <person name="Liu Y."/>
            <person name="Shao Z."/>
        </authorList>
    </citation>
    <scope>NUCLEOTIDE SEQUENCE [LARGE SCALE GENOMIC DNA]</scope>
    <source>
        <strain evidence="2">s21-N3</strain>
    </source>
</reference>
<dbReference type="STRING" id="1648404.CP97_14814"/>
<sequence length="50" mass="5363">MLLAGAIGGSVTGRYGEQGKQRSWGCHERHMGAIAPVDNVSAQKVWNSNH</sequence>
<protein>
    <submittedName>
        <fullName evidence="1">Uncharacterized protein</fullName>
    </submittedName>
</protein>
<proteinExistence type="predicted"/>
<organism evidence="1 2">
    <name type="scientific">Aurantiacibacter atlanticus</name>
    <dbReference type="NCBI Taxonomy" id="1648404"/>
    <lineage>
        <taxon>Bacteria</taxon>
        <taxon>Pseudomonadati</taxon>
        <taxon>Pseudomonadota</taxon>
        <taxon>Alphaproteobacteria</taxon>
        <taxon>Sphingomonadales</taxon>
        <taxon>Erythrobacteraceae</taxon>
        <taxon>Aurantiacibacter</taxon>
    </lineage>
</organism>
<name>A0A161IUD3_9SPHN</name>
<keyword evidence="2" id="KW-1185">Reference proteome</keyword>
<evidence type="ECO:0000313" key="2">
    <source>
        <dbReference type="Proteomes" id="UP000059113"/>
    </source>
</evidence>
<gene>
    <name evidence="1" type="ORF">CP97_14814</name>
</gene>
<accession>A0A161IUD3</accession>
<dbReference type="EMBL" id="CP011310">
    <property type="protein sequence ID" value="ANC50500.1"/>
    <property type="molecule type" value="Genomic_DNA"/>
</dbReference>